<organism evidence="2 3">
    <name type="scientific">Ponticoccus litoralis</name>
    <dbReference type="NCBI Taxonomy" id="422297"/>
    <lineage>
        <taxon>Bacteria</taxon>
        <taxon>Pseudomonadati</taxon>
        <taxon>Pseudomonadota</taxon>
        <taxon>Alphaproteobacteria</taxon>
        <taxon>Rhodobacterales</taxon>
        <taxon>Roseobacteraceae</taxon>
        <taxon>Ponticoccus</taxon>
    </lineage>
</organism>
<accession>A0AAW9SCH1</accession>
<sequence length="55" mass="6090">MSIPAHSSTSEALRHVQAARRKRRVQEGMRLAQNVATLSDWPGKTTTEASEKKGK</sequence>
<dbReference type="Proteomes" id="UP001428774">
    <property type="component" value="Unassembled WGS sequence"/>
</dbReference>
<reference evidence="2 3" key="1">
    <citation type="submission" date="2024-05" db="EMBL/GenBank/DDBJ databases">
        <title>Genome sequence of Ponticoccus litoralis KCCM 90028.</title>
        <authorList>
            <person name="Kim J.M."/>
            <person name="Lee J.K."/>
            <person name="Choi B.J."/>
            <person name="Bayburt H."/>
            <person name="Baek J.H."/>
            <person name="Jeon C.O."/>
        </authorList>
    </citation>
    <scope>NUCLEOTIDE SEQUENCE [LARGE SCALE GENOMIC DNA]</scope>
    <source>
        <strain evidence="2 3">KCCM 90028</strain>
    </source>
</reference>
<dbReference type="AlphaFoldDB" id="A0AAW9SCH1"/>
<gene>
    <name evidence="2" type="ORF">ABFB10_12620</name>
</gene>
<evidence type="ECO:0000313" key="3">
    <source>
        <dbReference type="Proteomes" id="UP001428774"/>
    </source>
</evidence>
<feature type="region of interest" description="Disordered" evidence="1">
    <location>
        <begin position="1"/>
        <end position="55"/>
    </location>
</feature>
<name>A0AAW9SCH1_9RHOB</name>
<feature type="compositionally biased region" description="Polar residues" evidence="1">
    <location>
        <begin position="1"/>
        <end position="11"/>
    </location>
</feature>
<evidence type="ECO:0000313" key="2">
    <source>
        <dbReference type="EMBL" id="MEN9061739.1"/>
    </source>
</evidence>
<keyword evidence="3" id="KW-1185">Reference proteome</keyword>
<proteinExistence type="predicted"/>
<comment type="caution">
    <text evidence="2">The sequence shown here is derived from an EMBL/GenBank/DDBJ whole genome shotgun (WGS) entry which is preliminary data.</text>
</comment>
<evidence type="ECO:0000256" key="1">
    <source>
        <dbReference type="SAM" id="MobiDB-lite"/>
    </source>
</evidence>
<protein>
    <submittedName>
        <fullName evidence="2">Uncharacterized protein</fullName>
    </submittedName>
</protein>
<dbReference type="RefSeq" id="WP_347166785.1">
    <property type="nucleotide sequence ID" value="NZ_JBDNCH010000002.1"/>
</dbReference>
<dbReference type="EMBL" id="JBDNCH010000002">
    <property type="protein sequence ID" value="MEN9061739.1"/>
    <property type="molecule type" value="Genomic_DNA"/>
</dbReference>